<organism evidence="6">
    <name type="scientific">Evadne anonyx</name>
    <dbReference type="NCBI Taxonomy" id="141404"/>
    <lineage>
        <taxon>Eukaryota</taxon>
        <taxon>Metazoa</taxon>
        <taxon>Ecdysozoa</taxon>
        <taxon>Arthropoda</taxon>
        <taxon>Crustacea</taxon>
        <taxon>Branchiopoda</taxon>
        <taxon>Diplostraca</taxon>
        <taxon>Cladocera</taxon>
        <taxon>Onychopoda</taxon>
        <taxon>Podonidae</taxon>
        <taxon>Evadne</taxon>
    </lineage>
</organism>
<dbReference type="InterPro" id="IPR036235">
    <property type="entry name" value="Ribosomal_bL12_oligo_N_sf"/>
</dbReference>
<dbReference type="AlphaFoldDB" id="A0A9N6WQU4"/>
<dbReference type="Pfam" id="PF16320">
    <property type="entry name" value="Ribosomal_L12_N"/>
    <property type="match status" value="1"/>
</dbReference>
<evidence type="ECO:0000259" key="4">
    <source>
        <dbReference type="Pfam" id="PF00542"/>
    </source>
</evidence>
<dbReference type="PANTHER" id="PTHR45987:SF4">
    <property type="entry name" value="LARGE RIBOSOMAL SUBUNIT PROTEIN BL12M"/>
    <property type="match status" value="1"/>
</dbReference>
<proteinExistence type="inferred from homology"/>
<dbReference type="CDD" id="cd00387">
    <property type="entry name" value="Ribosomal_L7_L12"/>
    <property type="match status" value="1"/>
</dbReference>
<dbReference type="InterPro" id="IPR014719">
    <property type="entry name" value="Ribosomal_bL12_C/ClpS-like"/>
</dbReference>
<evidence type="ECO:0000259" key="5">
    <source>
        <dbReference type="Pfam" id="PF16320"/>
    </source>
</evidence>
<dbReference type="PANTHER" id="PTHR45987">
    <property type="entry name" value="39S RIBOSOMAL PROTEIN L12"/>
    <property type="match status" value="1"/>
</dbReference>
<feature type="domain" description="Large ribosomal subunit protein bL12 oligomerization" evidence="5">
    <location>
        <begin position="36"/>
        <end position="81"/>
    </location>
</feature>
<keyword evidence="3" id="KW-0687">Ribonucleoprotein</keyword>
<dbReference type="InterPro" id="IPR000206">
    <property type="entry name" value="Ribosomal_bL12"/>
</dbReference>
<dbReference type="SUPFAM" id="SSF48300">
    <property type="entry name" value="Ribosomal protein L7/12, oligomerisation (N-terminal) domain"/>
    <property type="match status" value="1"/>
</dbReference>
<keyword evidence="2" id="KW-0689">Ribosomal protein</keyword>
<dbReference type="Gene3D" id="3.30.1390.10">
    <property type="match status" value="1"/>
</dbReference>
<name>A0A9N6WQU4_9CRUS</name>
<dbReference type="Pfam" id="PF00542">
    <property type="entry name" value="Ribosomal_L12"/>
    <property type="match status" value="1"/>
</dbReference>
<dbReference type="SUPFAM" id="SSF54736">
    <property type="entry name" value="ClpS-like"/>
    <property type="match status" value="1"/>
</dbReference>
<dbReference type="EMBL" id="OC986328">
    <property type="protein sequence ID" value="CAG4642983.1"/>
    <property type="molecule type" value="Genomic_DNA"/>
</dbReference>
<evidence type="ECO:0000313" key="6">
    <source>
        <dbReference type="EMBL" id="CAG4642983.1"/>
    </source>
</evidence>
<evidence type="ECO:0000256" key="3">
    <source>
        <dbReference type="ARBA" id="ARBA00023274"/>
    </source>
</evidence>
<protein>
    <submittedName>
        <fullName evidence="6">EOG090X0O3H</fullName>
    </submittedName>
</protein>
<dbReference type="GO" id="GO:0003735">
    <property type="term" value="F:structural constituent of ribosome"/>
    <property type="evidence" value="ECO:0007669"/>
    <property type="project" value="InterPro"/>
</dbReference>
<dbReference type="GO" id="GO:0005762">
    <property type="term" value="C:mitochondrial large ribosomal subunit"/>
    <property type="evidence" value="ECO:0007669"/>
    <property type="project" value="TreeGrafter"/>
</dbReference>
<accession>A0A9N6WQU4</accession>
<feature type="domain" description="Large ribosomal subunit protein bL12 C-terminal" evidence="4">
    <location>
        <begin position="99"/>
        <end position="166"/>
    </location>
</feature>
<dbReference type="InterPro" id="IPR008932">
    <property type="entry name" value="Ribosomal_bL12_oligo"/>
</dbReference>
<dbReference type="InterPro" id="IPR013823">
    <property type="entry name" value="Ribosomal_bL12_C"/>
</dbReference>
<comment type="similarity">
    <text evidence="1">Belongs to the bacterial ribosomal protein bL12 family.</text>
</comment>
<evidence type="ECO:0000256" key="2">
    <source>
        <dbReference type="ARBA" id="ARBA00022980"/>
    </source>
</evidence>
<sequence>MIPARILSLRSICRYNAAVSRGLQVRCASQAVAAEKLEKIVSDISQLTLIEVAELNKLLKTALNIPDAPMMAYGAAPAAPAKDQEDAEEEPVAKVQTSFTLKLTQFNDSKKIALIKEIKNLTEGMNLVQAKKFVENLPAVVRADIPKEEAEKLKESITAAGGVCEIV</sequence>
<gene>
    <name evidence="6" type="primary">EOG090X0O3H</name>
</gene>
<evidence type="ECO:0000256" key="1">
    <source>
        <dbReference type="ARBA" id="ARBA00007197"/>
    </source>
</evidence>
<dbReference type="FunFam" id="3.30.1390.10:FF:000001">
    <property type="entry name" value="50S ribosomal protein L7/L12"/>
    <property type="match status" value="1"/>
</dbReference>
<reference evidence="6" key="1">
    <citation type="submission" date="2021-04" db="EMBL/GenBank/DDBJ databases">
        <authorList>
            <person name="Cornetti L."/>
        </authorList>
    </citation>
    <scope>NUCLEOTIDE SEQUENCE</scope>
</reference>
<dbReference type="GO" id="GO:0006412">
    <property type="term" value="P:translation"/>
    <property type="evidence" value="ECO:0007669"/>
    <property type="project" value="InterPro"/>
</dbReference>
<dbReference type="GO" id="GO:0003729">
    <property type="term" value="F:mRNA binding"/>
    <property type="evidence" value="ECO:0007669"/>
    <property type="project" value="TreeGrafter"/>
</dbReference>
<dbReference type="Gene3D" id="1.20.5.710">
    <property type="entry name" value="Single helix bin"/>
    <property type="match status" value="1"/>
</dbReference>